<reference evidence="4" key="2">
    <citation type="submission" date="2023-01" db="EMBL/GenBank/DDBJ databases">
        <title>Draft genome sequence of Devosia yakushimensis strain NBRC 103855.</title>
        <authorList>
            <person name="Sun Q."/>
            <person name="Mori K."/>
        </authorList>
    </citation>
    <scope>NUCLEOTIDE SEQUENCE</scope>
    <source>
        <strain evidence="4">NBRC 103855</strain>
    </source>
</reference>
<evidence type="ECO:0000313" key="5">
    <source>
        <dbReference type="Proteomes" id="UP001161406"/>
    </source>
</evidence>
<dbReference type="InterPro" id="IPR002938">
    <property type="entry name" value="FAD-bd"/>
</dbReference>
<dbReference type="PRINTS" id="PR00420">
    <property type="entry name" value="RNGMNOXGNASE"/>
</dbReference>
<dbReference type="Gene3D" id="3.50.50.60">
    <property type="entry name" value="FAD/NAD(P)-binding domain"/>
    <property type="match status" value="1"/>
</dbReference>
<keyword evidence="5" id="KW-1185">Reference proteome</keyword>
<accession>A0ABQ5U9W8</accession>
<feature type="domain" description="FAD-binding" evidence="3">
    <location>
        <begin position="9"/>
        <end position="326"/>
    </location>
</feature>
<dbReference type="RefSeq" id="WP_284388251.1">
    <property type="nucleotide sequence ID" value="NZ_BSNG01000001.1"/>
</dbReference>
<evidence type="ECO:0000313" key="4">
    <source>
        <dbReference type="EMBL" id="GLQ08925.1"/>
    </source>
</evidence>
<comment type="caution">
    <text evidence="4">The sequence shown here is derived from an EMBL/GenBank/DDBJ whole genome shotgun (WGS) entry which is preliminary data.</text>
</comment>
<dbReference type="PANTHER" id="PTHR13789:SF309">
    <property type="entry name" value="PUTATIVE (AFU_ORTHOLOGUE AFUA_6G14510)-RELATED"/>
    <property type="match status" value="1"/>
</dbReference>
<evidence type="ECO:0000259" key="3">
    <source>
        <dbReference type="Pfam" id="PF01494"/>
    </source>
</evidence>
<dbReference type="PANTHER" id="PTHR13789">
    <property type="entry name" value="MONOOXYGENASE"/>
    <property type="match status" value="1"/>
</dbReference>
<dbReference type="SUPFAM" id="SSF51905">
    <property type="entry name" value="FAD/NAD(P)-binding domain"/>
    <property type="match status" value="1"/>
</dbReference>
<evidence type="ECO:0000256" key="2">
    <source>
        <dbReference type="ARBA" id="ARBA00023033"/>
    </source>
</evidence>
<evidence type="ECO:0000256" key="1">
    <source>
        <dbReference type="ARBA" id="ARBA00023002"/>
    </source>
</evidence>
<protein>
    <submittedName>
        <fullName evidence="4">Glutamate synthase</fullName>
    </submittedName>
</protein>
<proteinExistence type="predicted"/>
<reference evidence="4" key="1">
    <citation type="journal article" date="2014" name="Int. J. Syst. Evol. Microbiol.">
        <title>Complete genome of a new Firmicutes species belonging to the dominant human colonic microbiota ('Ruminococcus bicirculans') reveals two chromosomes and a selective capacity to utilize plant glucans.</title>
        <authorList>
            <consortium name="NISC Comparative Sequencing Program"/>
            <person name="Wegmann U."/>
            <person name="Louis P."/>
            <person name="Goesmann A."/>
            <person name="Henrissat B."/>
            <person name="Duncan S.H."/>
            <person name="Flint H.J."/>
        </authorList>
    </citation>
    <scope>NUCLEOTIDE SEQUENCE</scope>
    <source>
        <strain evidence="4">NBRC 103855</strain>
    </source>
</reference>
<keyword evidence="1" id="KW-0560">Oxidoreductase</keyword>
<dbReference type="InterPro" id="IPR050493">
    <property type="entry name" value="FAD-dep_Monooxygenase_BioMet"/>
</dbReference>
<dbReference type="InterPro" id="IPR036188">
    <property type="entry name" value="FAD/NAD-bd_sf"/>
</dbReference>
<gene>
    <name evidence="4" type="ORF">GCM10007913_08570</name>
</gene>
<sequence>MTGAGKALDIAICGAGPAGLATALYMHRLGHRPVILERFDAPRPLGSGLILQPTGQAVLHDLGLFEAICALGAPLDRLHGADARSGRVVLDVRYHSLPGIGRGLGIHRAALFGVLHDAVLEAGISIRTGQSVQALADLPAGRRAVLFEGDQQSEPFDLVIDCLGGGSPLKPHSSGPGKARALPFGAIWGTVPWQGDGFEPTALTQRYQRASVMIGVLPIGRAVPEGPELAAFFWSLKPADYEALRQKGFAAWKEAVLGHWPEVRPHLDAVEDFSAMTLARYAHHTMAMPVGEALAFVGDSAHSASPQLGQGANMALLDARALHLALRDHPDDLDKALAHYARLRRGHVRLYQALSAMFTPFYQSDSRMLPMVRDLFVSALAKIPPAPQLLAAIVAGALLSPIKKLELEKPPGF</sequence>
<organism evidence="4 5">
    <name type="scientific">Devosia yakushimensis</name>
    <dbReference type="NCBI Taxonomy" id="470028"/>
    <lineage>
        <taxon>Bacteria</taxon>
        <taxon>Pseudomonadati</taxon>
        <taxon>Pseudomonadota</taxon>
        <taxon>Alphaproteobacteria</taxon>
        <taxon>Hyphomicrobiales</taxon>
        <taxon>Devosiaceae</taxon>
        <taxon>Devosia</taxon>
    </lineage>
</organism>
<keyword evidence="2" id="KW-0503">Monooxygenase</keyword>
<dbReference type="Proteomes" id="UP001161406">
    <property type="component" value="Unassembled WGS sequence"/>
</dbReference>
<dbReference type="Pfam" id="PF01494">
    <property type="entry name" value="FAD_binding_3"/>
    <property type="match status" value="1"/>
</dbReference>
<name>A0ABQ5U9W8_9HYPH</name>
<dbReference type="EMBL" id="BSNG01000001">
    <property type="protein sequence ID" value="GLQ08925.1"/>
    <property type="molecule type" value="Genomic_DNA"/>
</dbReference>